<protein>
    <submittedName>
        <fullName evidence="2">Uncharacterized protein</fullName>
    </submittedName>
</protein>
<name>A0ABU6V0F8_9FABA</name>
<feature type="region of interest" description="Disordered" evidence="1">
    <location>
        <begin position="71"/>
        <end position="103"/>
    </location>
</feature>
<proteinExistence type="predicted"/>
<feature type="region of interest" description="Disordered" evidence="1">
    <location>
        <begin position="30"/>
        <end position="49"/>
    </location>
</feature>
<dbReference type="Proteomes" id="UP001341840">
    <property type="component" value="Unassembled WGS sequence"/>
</dbReference>
<dbReference type="EMBL" id="JASCZI010133971">
    <property type="protein sequence ID" value="MED6167077.1"/>
    <property type="molecule type" value="Genomic_DNA"/>
</dbReference>
<evidence type="ECO:0000313" key="2">
    <source>
        <dbReference type="EMBL" id="MED6167077.1"/>
    </source>
</evidence>
<keyword evidence="3" id="KW-1185">Reference proteome</keyword>
<evidence type="ECO:0000313" key="3">
    <source>
        <dbReference type="Proteomes" id="UP001341840"/>
    </source>
</evidence>
<organism evidence="2 3">
    <name type="scientific">Stylosanthes scabra</name>
    <dbReference type="NCBI Taxonomy" id="79078"/>
    <lineage>
        <taxon>Eukaryota</taxon>
        <taxon>Viridiplantae</taxon>
        <taxon>Streptophyta</taxon>
        <taxon>Embryophyta</taxon>
        <taxon>Tracheophyta</taxon>
        <taxon>Spermatophyta</taxon>
        <taxon>Magnoliopsida</taxon>
        <taxon>eudicotyledons</taxon>
        <taxon>Gunneridae</taxon>
        <taxon>Pentapetalae</taxon>
        <taxon>rosids</taxon>
        <taxon>fabids</taxon>
        <taxon>Fabales</taxon>
        <taxon>Fabaceae</taxon>
        <taxon>Papilionoideae</taxon>
        <taxon>50 kb inversion clade</taxon>
        <taxon>dalbergioids sensu lato</taxon>
        <taxon>Dalbergieae</taxon>
        <taxon>Pterocarpus clade</taxon>
        <taxon>Stylosanthes</taxon>
    </lineage>
</organism>
<evidence type="ECO:0000256" key="1">
    <source>
        <dbReference type="SAM" id="MobiDB-lite"/>
    </source>
</evidence>
<gene>
    <name evidence="2" type="ORF">PIB30_115631</name>
</gene>
<feature type="non-terminal residue" evidence="2">
    <location>
        <position position="1"/>
    </location>
</feature>
<reference evidence="2 3" key="1">
    <citation type="journal article" date="2023" name="Plants (Basel)">
        <title>Bridging the Gap: Combining Genomics and Transcriptomics Approaches to Understand Stylosanthes scabra, an Orphan Legume from the Brazilian Caatinga.</title>
        <authorList>
            <person name="Ferreira-Neto J.R.C."/>
            <person name="da Silva M.D."/>
            <person name="Binneck E."/>
            <person name="de Melo N.F."/>
            <person name="da Silva R.H."/>
            <person name="de Melo A.L.T.M."/>
            <person name="Pandolfi V."/>
            <person name="Bustamante F.O."/>
            <person name="Brasileiro-Vidal A.C."/>
            <person name="Benko-Iseppon A.M."/>
        </authorList>
    </citation>
    <scope>NUCLEOTIDE SEQUENCE [LARGE SCALE GENOMIC DNA]</scope>
    <source>
        <tissue evidence="2">Leaves</tissue>
    </source>
</reference>
<comment type="caution">
    <text evidence="2">The sequence shown here is derived from an EMBL/GenBank/DDBJ whole genome shotgun (WGS) entry which is preliminary data.</text>
</comment>
<accession>A0ABU6V0F8</accession>
<sequence>HLEDKALADLAGGVVPGVLLLAEVPCSHERDRDGVAEHHLDRGRSDRREVKGTELSLQWQMHIHVTHGLKRAPFHGRDGNEAGAFRPGAGDEAEELVGGAGLA</sequence>